<evidence type="ECO:0000256" key="5">
    <source>
        <dbReference type="ARBA" id="ARBA00022989"/>
    </source>
</evidence>
<feature type="coiled-coil region" evidence="11">
    <location>
        <begin position="39"/>
        <end position="66"/>
    </location>
</feature>
<feature type="transmembrane region" description="Helical" evidence="10">
    <location>
        <begin position="158"/>
        <end position="178"/>
    </location>
</feature>
<comment type="caution">
    <text evidence="13">The sequence shown here is derived from an EMBL/GenBank/DDBJ whole genome shotgun (WGS) entry which is preliminary data.</text>
</comment>
<keyword evidence="7 10" id="KW-0496">Mitochondrion</keyword>
<dbReference type="PANTHER" id="PTHR31961:SF3">
    <property type="entry name" value="SENSITIVE TO HIGH EXPRESSION PROTEIN 9, MITOCHONDRIAL"/>
    <property type="match status" value="1"/>
</dbReference>
<dbReference type="GO" id="GO:0005743">
    <property type="term" value="C:mitochondrial inner membrane"/>
    <property type="evidence" value="ECO:0007669"/>
    <property type="project" value="UniProtKB-SubCell"/>
</dbReference>
<keyword evidence="3 10" id="KW-0999">Mitochondrion inner membrane</keyword>
<reference evidence="13" key="1">
    <citation type="submission" date="2021-03" db="EMBL/GenBank/DDBJ databases">
        <authorList>
            <person name="Tagirdzhanova G."/>
        </authorList>
    </citation>
    <scope>NUCLEOTIDE SEQUENCE</scope>
</reference>
<protein>
    <recommendedName>
        <fullName evidence="10">Sensitive to high expression protein 9, mitochondrial</fullName>
    </recommendedName>
</protein>
<organism evidence="13 14">
    <name type="scientific">Heterodermia speciosa</name>
    <dbReference type="NCBI Taxonomy" id="116794"/>
    <lineage>
        <taxon>Eukaryota</taxon>
        <taxon>Fungi</taxon>
        <taxon>Dikarya</taxon>
        <taxon>Ascomycota</taxon>
        <taxon>Pezizomycotina</taxon>
        <taxon>Lecanoromycetes</taxon>
        <taxon>OSLEUM clade</taxon>
        <taxon>Lecanoromycetidae</taxon>
        <taxon>Caliciales</taxon>
        <taxon>Physciaceae</taxon>
        <taxon>Heterodermia</taxon>
    </lineage>
</organism>
<evidence type="ECO:0000256" key="2">
    <source>
        <dbReference type="ARBA" id="ARBA00022692"/>
    </source>
</evidence>
<keyword evidence="2 10" id="KW-0812">Transmembrane</keyword>
<keyword evidence="4 10" id="KW-0809">Transit peptide</keyword>
<keyword evidence="14" id="KW-1185">Reference proteome</keyword>
<evidence type="ECO:0000256" key="4">
    <source>
        <dbReference type="ARBA" id="ARBA00022946"/>
    </source>
</evidence>
<evidence type="ECO:0000256" key="9">
    <source>
        <dbReference type="ARBA" id="ARBA00024807"/>
    </source>
</evidence>
<dbReference type="OrthoDB" id="5595506at2759"/>
<dbReference type="Pfam" id="PF05546">
    <property type="entry name" value="She9_MDM33"/>
    <property type="match status" value="1"/>
</dbReference>
<dbReference type="InterPro" id="IPR008839">
    <property type="entry name" value="MDM33_fungi"/>
</dbReference>
<name>A0A8H3FNS9_9LECA</name>
<evidence type="ECO:0000256" key="6">
    <source>
        <dbReference type="ARBA" id="ARBA00023054"/>
    </source>
</evidence>
<keyword evidence="5 10" id="KW-1133">Transmembrane helix</keyword>
<evidence type="ECO:0000313" key="14">
    <source>
        <dbReference type="Proteomes" id="UP000664521"/>
    </source>
</evidence>
<evidence type="ECO:0000256" key="8">
    <source>
        <dbReference type="ARBA" id="ARBA00023136"/>
    </source>
</evidence>
<evidence type="ECO:0000256" key="1">
    <source>
        <dbReference type="ARBA" id="ARBA00007472"/>
    </source>
</evidence>
<dbReference type="GO" id="GO:0007007">
    <property type="term" value="P:inner mitochondrial membrane organization"/>
    <property type="evidence" value="ECO:0007669"/>
    <property type="project" value="TreeGrafter"/>
</dbReference>
<evidence type="ECO:0000256" key="7">
    <source>
        <dbReference type="ARBA" id="ARBA00023128"/>
    </source>
</evidence>
<feature type="region of interest" description="Disordered" evidence="12">
    <location>
        <begin position="201"/>
        <end position="232"/>
    </location>
</feature>
<evidence type="ECO:0000256" key="10">
    <source>
        <dbReference type="RuleBase" id="RU364128"/>
    </source>
</evidence>
<comment type="subunit">
    <text evidence="10">Homooligomer.</text>
</comment>
<accession>A0A8H3FNS9</accession>
<gene>
    <name evidence="13" type="primary">SHE9</name>
    <name evidence="13" type="ORF">HETSPECPRED_006830</name>
</gene>
<evidence type="ECO:0000256" key="12">
    <source>
        <dbReference type="SAM" id="MobiDB-lite"/>
    </source>
</evidence>
<keyword evidence="8 10" id="KW-0472">Membrane</keyword>
<comment type="function">
    <text evidence="9">Required for the maintenance of the structure of the mitochondrial inner membrane. Involved in mitochondrial morphology. Causes growth arrest when highly overexpressed.</text>
</comment>
<feature type="transmembrane region" description="Helical" evidence="10">
    <location>
        <begin position="299"/>
        <end position="321"/>
    </location>
</feature>
<comment type="subcellular location">
    <subcellularLocation>
        <location evidence="10">Mitochondrion inner membrane</location>
        <topology evidence="10">Multi-pass membrane protein</topology>
    </subcellularLocation>
</comment>
<dbReference type="AlphaFoldDB" id="A0A8H3FNS9"/>
<keyword evidence="6 11" id="KW-0175">Coiled coil</keyword>
<sequence>MEGRRSDAAKRFSHLMDHLQSNIFIAGQRLNDLTGYSGIEALKKDIESQEQHVQSIRTALQAAREAYSTAINQRSGSQRKVNELLQRKHNWSPQDLEQFTALYRSDHANEQAESVAQENLVKTERKSEEAAAKLSASILARYHEEQIWSDKIRRMSTWGTWGLMGVNVLLFLVFQIGVEPWRRKRLVKGFEDKVMEALEREGAGNVLDPPVAHSPQTSTDSSTGPLPMSEEDSVIQKSELDTALGLSDGEPSENLLVELEAGDSISQDTKVSTYGFESFSQAIQNLFSTHQIVLRRIDVTALVLEAAAAGMVLTTGIFMFLRPKWE</sequence>
<evidence type="ECO:0000313" key="13">
    <source>
        <dbReference type="EMBL" id="CAF9928422.1"/>
    </source>
</evidence>
<feature type="compositionally biased region" description="Polar residues" evidence="12">
    <location>
        <begin position="214"/>
        <end position="224"/>
    </location>
</feature>
<dbReference type="PANTHER" id="PTHR31961">
    <property type="entry name" value="SENSITIVE TO HIGH EXPRESSION PROTEIN 9, MITOCHONDRIAL"/>
    <property type="match status" value="1"/>
</dbReference>
<dbReference type="EMBL" id="CAJPDS010000047">
    <property type="protein sequence ID" value="CAF9928422.1"/>
    <property type="molecule type" value="Genomic_DNA"/>
</dbReference>
<comment type="similarity">
    <text evidence="1 10">Belongs to the SHE9 family.</text>
</comment>
<dbReference type="Proteomes" id="UP000664521">
    <property type="component" value="Unassembled WGS sequence"/>
</dbReference>
<evidence type="ECO:0000256" key="3">
    <source>
        <dbReference type="ARBA" id="ARBA00022792"/>
    </source>
</evidence>
<evidence type="ECO:0000256" key="11">
    <source>
        <dbReference type="SAM" id="Coils"/>
    </source>
</evidence>
<proteinExistence type="inferred from homology"/>